<dbReference type="GO" id="GO:0000271">
    <property type="term" value="P:polysaccharide biosynthetic process"/>
    <property type="evidence" value="ECO:0007669"/>
    <property type="project" value="InterPro"/>
</dbReference>
<evidence type="ECO:0000259" key="10">
    <source>
        <dbReference type="Pfam" id="PF01050"/>
    </source>
</evidence>
<evidence type="ECO:0000256" key="4">
    <source>
        <dbReference type="ARBA" id="ARBA00022695"/>
    </source>
</evidence>
<dbReference type="Pfam" id="PF01050">
    <property type="entry name" value="MannoseP_isomer"/>
    <property type="match status" value="1"/>
</dbReference>
<evidence type="ECO:0000256" key="6">
    <source>
        <dbReference type="ARBA" id="ARBA00023134"/>
    </source>
</evidence>
<sequence>MKTLILAGGSGTRLFPLSRTHYPKQFIPLIDSESLFQKSVKRSLIFSEPDEITVVTNEVHRFLVADQLEEMHVTCHILSEPQGKNTLPAITYGITNIIRKDPDAKVAIISSDQLITPDESYKSSFGAAEKLAEKYLVTFGITPDSPHTGYGYIRPGAAIDGGFAVDAFVEKPDCETAESYLRDGYLWNAGMFLFSAPHFMDECRKHAPEVAQAFTLPRDEAFQETPKISVDYGIMEKTDIAAVVPLSVPWSDVGSFEALYSVHSKGEDGNAIRGEHLCIESRDNLIISDRLVATIGINDLAIIDSPDALLVCPRSESQRVGEIAGLLKEQGDERCELHTTVHRPWGTYTILQRGDTFQIKRITVMPGRRISLQLHHHRSEHWVVVKGTALVANNGNEFFVRPGESTFVPSGTKHRLENPGLIPLDVIEVQNGEYVGEDDIVRFDDDFERE</sequence>
<feature type="domain" description="Mannose-6-phosphate isomerase type II C-terminal" evidence="10">
    <location>
        <begin position="331"/>
        <end position="445"/>
    </location>
</feature>
<keyword evidence="4 12" id="KW-0548">Nucleotidyltransferase</keyword>
<accession>A0A9Q4PY74</accession>
<dbReference type="Gene3D" id="2.60.120.10">
    <property type="entry name" value="Jelly Rolls"/>
    <property type="match status" value="1"/>
</dbReference>
<evidence type="ECO:0000259" key="11">
    <source>
        <dbReference type="Pfam" id="PF22640"/>
    </source>
</evidence>
<dbReference type="InterPro" id="IPR001538">
    <property type="entry name" value="Man6P_isomerase-2_C"/>
</dbReference>
<evidence type="ECO:0000313" key="12">
    <source>
        <dbReference type="EMBL" id="MDE4907347.1"/>
    </source>
</evidence>
<dbReference type="EMBL" id="JAKELO010000002">
    <property type="protein sequence ID" value="MDE4907347.1"/>
    <property type="molecule type" value="Genomic_DNA"/>
</dbReference>
<dbReference type="Proteomes" id="UP001143747">
    <property type="component" value="Unassembled WGS sequence"/>
</dbReference>
<keyword evidence="13" id="KW-1185">Reference proteome</keyword>
<dbReference type="CDD" id="cd02213">
    <property type="entry name" value="cupin_PMI_typeII_C"/>
    <property type="match status" value="1"/>
</dbReference>
<dbReference type="InterPro" id="IPR005835">
    <property type="entry name" value="NTP_transferase_dom"/>
</dbReference>
<dbReference type="SUPFAM" id="SSF53448">
    <property type="entry name" value="Nucleotide-diphospho-sugar transferases"/>
    <property type="match status" value="1"/>
</dbReference>
<proteinExistence type="inferred from homology"/>
<dbReference type="InterPro" id="IPR014710">
    <property type="entry name" value="RmlC-like_jellyroll"/>
</dbReference>
<dbReference type="InterPro" id="IPR006375">
    <property type="entry name" value="Man1P_GuaTrfase/Man6P_Isoase"/>
</dbReference>
<feature type="domain" description="MannoseP isomerase/GMP-like beta-helix" evidence="11">
    <location>
        <begin position="274"/>
        <end position="323"/>
    </location>
</feature>
<keyword evidence="6" id="KW-0342">GTP-binding</keyword>
<dbReference type="AlphaFoldDB" id="A0A9Q4PY74"/>
<dbReference type="PANTHER" id="PTHR46390">
    <property type="entry name" value="MANNOSE-1-PHOSPHATE GUANYLYLTRANSFERASE"/>
    <property type="match status" value="1"/>
</dbReference>
<dbReference type="SUPFAM" id="SSF51182">
    <property type="entry name" value="RmlC-like cupins"/>
    <property type="match status" value="1"/>
</dbReference>
<comment type="similarity">
    <text evidence="1 8">Belongs to the mannose-6-phosphate isomerase type 2 family.</text>
</comment>
<dbReference type="GO" id="GO:0016853">
    <property type="term" value="F:isomerase activity"/>
    <property type="evidence" value="ECO:0007669"/>
    <property type="project" value="UniProtKB-KW"/>
</dbReference>
<dbReference type="GO" id="GO:0004475">
    <property type="term" value="F:mannose-1-phosphate guanylyltransferase (GTP) activity"/>
    <property type="evidence" value="ECO:0007669"/>
    <property type="project" value="UniProtKB-EC"/>
</dbReference>
<feature type="domain" description="Nucleotidyl transferase" evidence="9">
    <location>
        <begin position="2"/>
        <end position="265"/>
    </location>
</feature>
<comment type="catalytic activity">
    <reaction evidence="7">
        <text>alpha-D-mannose 1-phosphate + GTP + H(+) = GDP-alpha-D-mannose + diphosphate</text>
        <dbReference type="Rhea" id="RHEA:15229"/>
        <dbReference type="ChEBI" id="CHEBI:15378"/>
        <dbReference type="ChEBI" id="CHEBI:33019"/>
        <dbReference type="ChEBI" id="CHEBI:37565"/>
        <dbReference type="ChEBI" id="CHEBI:57527"/>
        <dbReference type="ChEBI" id="CHEBI:58409"/>
        <dbReference type="EC" id="2.7.7.13"/>
    </reaction>
</comment>
<organism evidence="12 13">
    <name type="scientific">Methanogenium marinum</name>
    <dbReference type="NCBI Taxonomy" id="348610"/>
    <lineage>
        <taxon>Archaea</taxon>
        <taxon>Methanobacteriati</taxon>
        <taxon>Methanobacteriota</taxon>
        <taxon>Stenosarchaea group</taxon>
        <taxon>Methanomicrobia</taxon>
        <taxon>Methanomicrobiales</taxon>
        <taxon>Methanomicrobiaceae</taxon>
        <taxon>Methanogenium</taxon>
    </lineage>
</organism>
<protein>
    <recommendedName>
        <fullName evidence="2">mannose-1-phosphate guanylyltransferase</fullName>
        <ecNumber evidence="2">2.7.7.13</ecNumber>
    </recommendedName>
</protein>
<reference evidence="12" key="1">
    <citation type="submission" date="2022-01" db="EMBL/GenBank/DDBJ databases">
        <title>Draft genome of Methanogenium marinum DSM 15558.</title>
        <authorList>
            <person name="Chen S.-C."/>
            <person name="You Y.-T."/>
        </authorList>
    </citation>
    <scope>NUCLEOTIDE SEQUENCE</scope>
    <source>
        <strain evidence="12">DSM 15558</strain>
    </source>
</reference>
<dbReference type="InterPro" id="IPR049577">
    <property type="entry name" value="GMPP_N"/>
</dbReference>
<keyword evidence="3 12" id="KW-0808">Transferase</keyword>
<dbReference type="GO" id="GO:0005525">
    <property type="term" value="F:GTP binding"/>
    <property type="evidence" value="ECO:0007669"/>
    <property type="project" value="UniProtKB-KW"/>
</dbReference>
<evidence type="ECO:0000256" key="1">
    <source>
        <dbReference type="ARBA" id="ARBA00006115"/>
    </source>
</evidence>
<keyword evidence="12" id="KW-0413">Isomerase</keyword>
<name>A0A9Q4PY74_9EURY</name>
<evidence type="ECO:0000259" key="9">
    <source>
        <dbReference type="Pfam" id="PF00483"/>
    </source>
</evidence>
<dbReference type="InterPro" id="IPR051161">
    <property type="entry name" value="Mannose-6P_isomerase_type2"/>
</dbReference>
<evidence type="ECO:0000256" key="3">
    <source>
        <dbReference type="ARBA" id="ARBA00022679"/>
    </source>
</evidence>
<dbReference type="NCBIfam" id="TIGR01479">
    <property type="entry name" value="GMP_PMI"/>
    <property type="match status" value="1"/>
</dbReference>
<dbReference type="InterPro" id="IPR011051">
    <property type="entry name" value="RmlC_Cupin_sf"/>
</dbReference>
<dbReference type="Gene3D" id="3.90.550.10">
    <property type="entry name" value="Spore Coat Polysaccharide Biosynthesis Protein SpsA, Chain A"/>
    <property type="match status" value="1"/>
</dbReference>
<dbReference type="Pfam" id="PF00483">
    <property type="entry name" value="NTP_transferase"/>
    <property type="match status" value="1"/>
</dbReference>
<keyword evidence="5" id="KW-0547">Nucleotide-binding</keyword>
<comment type="caution">
    <text evidence="12">The sequence shown here is derived from an EMBL/GenBank/DDBJ whole genome shotgun (WGS) entry which is preliminary data.</text>
</comment>
<dbReference type="Pfam" id="PF22640">
    <property type="entry name" value="ManC_GMP_beta-helix"/>
    <property type="match status" value="1"/>
</dbReference>
<evidence type="ECO:0000313" key="13">
    <source>
        <dbReference type="Proteomes" id="UP001143747"/>
    </source>
</evidence>
<evidence type="ECO:0000256" key="5">
    <source>
        <dbReference type="ARBA" id="ARBA00022741"/>
    </source>
</evidence>
<dbReference type="PANTHER" id="PTHR46390:SF1">
    <property type="entry name" value="MANNOSE-1-PHOSPHATE GUANYLYLTRANSFERASE"/>
    <property type="match status" value="1"/>
</dbReference>
<dbReference type="GO" id="GO:0009298">
    <property type="term" value="P:GDP-mannose biosynthetic process"/>
    <property type="evidence" value="ECO:0007669"/>
    <property type="project" value="TreeGrafter"/>
</dbReference>
<dbReference type="CDD" id="cd02509">
    <property type="entry name" value="GDP-M1P_Guanylyltransferase"/>
    <property type="match status" value="1"/>
</dbReference>
<dbReference type="RefSeq" id="WP_274924004.1">
    <property type="nucleotide sequence ID" value="NZ_JAKELO010000002.1"/>
</dbReference>
<dbReference type="EC" id="2.7.7.13" evidence="2"/>
<dbReference type="FunFam" id="2.60.120.10:FF:000032">
    <property type="entry name" value="Mannose-1-phosphate guanylyltransferase/mannose-6-phosphate isomerase"/>
    <property type="match status" value="1"/>
</dbReference>
<evidence type="ECO:0000256" key="2">
    <source>
        <dbReference type="ARBA" id="ARBA00012387"/>
    </source>
</evidence>
<evidence type="ECO:0000256" key="8">
    <source>
        <dbReference type="RuleBase" id="RU004190"/>
    </source>
</evidence>
<dbReference type="InterPro" id="IPR029044">
    <property type="entry name" value="Nucleotide-diphossugar_trans"/>
</dbReference>
<gene>
    <name evidence="12" type="ORF">L0665_01760</name>
</gene>
<dbReference type="InterPro" id="IPR054566">
    <property type="entry name" value="ManC/GMP-like_b-helix"/>
</dbReference>
<evidence type="ECO:0000256" key="7">
    <source>
        <dbReference type="ARBA" id="ARBA00047343"/>
    </source>
</evidence>